<dbReference type="InterPro" id="IPR025508">
    <property type="entry name" value="DUF4395"/>
</dbReference>
<dbReference type="EMBL" id="CP001801">
    <property type="protein sequence ID" value="ACX95016.1"/>
    <property type="molecule type" value="Genomic_DNA"/>
</dbReference>
<keyword evidence="1" id="KW-1133">Transmembrane helix</keyword>
<dbReference type="STRING" id="555778.Hneap_0152"/>
<dbReference type="Pfam" id="PF14340">
    <property type="entry name" value="DUF4395"/>
    <property type="match status" value="1"/>
</dbReference>
<feature type="domain" description="DUF4395" evidence="2">
    <location>
        <begin position="87"/>
        <end position="210"/>
    </location>
</feature>
<feature type="transmembrane region" description="Helical" evidence="1">
    <location>
        <begin position="29"/>
        <end position="46"/>
    </location>
</feature>
<accession>D0KWL9</accession>
<dbReference type="AlphaFoldDB" id="D0KWL9"/>
<keyword evidence="1" id="KW-0812">Transmembrane</keyword>
<feature type="transmembrane region" description="Helical" evidence="1">
    <location>
        <begin position="90"/>
        <end position="115"/>
    </location>
</feature>
<keyword evidence="1" id="KW-0472">Membrane</keyword>
<dbReference type="eggNOG" id="ENOG502ZAIA">
    <property type="taxonomic scope" value="Bacteria"/>
</dbReference>
<feature type="transmembrane region" description="Helical" evidence="1">
    <location>
        <begin position="135"/>
        <end position="156"/>
    </location>
</feature>
<dbReference type="HOGENOM" id="CLU_1150603_0_0_6"/>
<evidence type="ECO:0000259" key="2">
    <source>
        <dbReference type="Pfam" id="PF14340"/>
    </source>
</evidence>
<name>D0KWL9_HALNC</name>
<dbReference type="KEGG" id="hna:Hneap_0152"/>
<dbReference type="Proteomes" id="UP000009102">
    <property type="component" value="Chromosome"/>
</dbReference>
<protein>
    <recommendedName>
        <fullName evidence="2">DUF4395 domain-containing protein</fullName>
    </recommendedName>
</protein>
<gene>
    <name evidence="3" type="ordered locus">Hneap_0152</name>
</gene>
<proteinExistence type="predicted"/>
<evidence type="ECO:0000313" key="3">
    <source>
        <dbReference type="EMBL" id="ACX95016.1"/>
    </source>
</evidence>
<keyword evidence="4" id="KW-1185">Reference proteome</keyword>
<evidence type="ECO:0000256" key="1">
    <source>
        <dbReference type="SAM" id="Phobius"/>
    </source>
</evidence>
<sequence>MWQTIKNLWFQDPSAKPILINDTAVRIRAGMLLAIPIYMGFTLWSARFGGHWIVDGDTIHDTLDTDWDGHIIYSANVIRRTWDYTIQTYVLFYGLFEMIAGMFVWTSRLSPTILLSSFLARKQHALWKPLTPKRYAWSLGAFMIALCLIFFNPSTFADWVNAIAGRTLLPDTSQYLSYWIPSLVFVCVAFMWLEAVLGFCVGCKIHWLLVKLGVHKEECLACNNIDWDEIARRKAEQAGNG</sequence>
<evidence type="ECO:0000313" key="4">
    <source>
        <dbReference type="Proteomes" id="UP000009102"/>
    </source>
</evidence>
<dbReference type="OrthoDB" id="9783675at2"/>
<reference evidence="3 4" key="1">
    <citation type="submission" date="2009-10" db="EMBL/GenBank/DDBJ databases">
        <title>Complete sequence of Halothiobacillus neapolitanus c2.</title>
        <authorList>
            <consortium name="US DOE Joint Genome Institute"/>
            <person name="Lucas S."/>
            <person name="Copeland A."/>
            <person name="Lapidus A."/>
            <person name="Glavina del Rio T."/>
            <person name="Tice H."/>
            <person name="Bruce D."/>
            <person name="Goodwin L."/>
            <person name="Pitluck S."/>
            <person name="Davenport K."/>
            <person name="Brettin T."/>
            <person name="Detter J.C."/>
            <person name="Han C."/>
            <person name="Tapia R."/>
            <person name="Larimer F."/>
            <person name="Land M."/>
            <person name="Hauser L."/>
            <person name="Kyrpides N."/>
            <person name="Mikhailova N."/>
            <person name="Kerfeld C."/>
            <person name="Cannon G."/>
            <person name="Heinhort S."/>
        </authorList>
    </citation>
    <scope>NUCLEOTIDE SEQUENCE [LARGE SCALE GENOMIC DNA]</scope>
    <source>
        <strain evidence="4">ATCC 23641 / c2</strain>
    </source>
</reference>
<feature type="transmembrane region" description="Helical" evidence="1">
    <location>
        <begin position="176"/>
        <end position="201"/>
    </location>
</feature>
<organism evidence="3 4">
    <name type="scientific">Halothiobacillus neapolitanus (strain ATCC 23641 / DSM 15147 / CIP 104769 / NCIMB 8539 / c2)</name>
    <name type="common">Thiobacillus neapolitanus</name>
    <dbReference type="NCBI Taxonomy" id="555778"/>
    <lineage>
        <taxon>Bacteria</taxon>
        <taxon>Pseudomonadati</taxon>
        <taxon>Pseudomonadota</taxon>
        <taxon>Gammaproteobacteria</taxon>
        <taxon>Chromatiales</taxon>
        <taxon>Halothiobacillaceae</taxon>
        <taxon>Halothiobacillus</taxon>
    </lineage>
</organism>
<dbReference type="RefSeq" id="WP_012823052.1">
    <property type="nucleotide sequence ID" value="NC_013422.1"/>
</dbReference>